<name>A0A9W8U4I2_9HYPO</name>
<evidence type="ECO:0000256" key="2">
    <source>
        <dbReference type="ARBA" id="ARBA00023002"/>
    </source>
</evidence>
<dbReference type="SUPFAM" id="SSF51735">
    <property type="entry name" value="NAD(P)-binding Rossmann-fold domains"/>
    <property type="match status" value="1"/>
</dbReference>
<accession>A0A9W8U4I2</accession>
<dbReference type="InterPro" id="IPR036291">
    <property type="entry name" value="NAD(P)-bd_dom_sf"/>
</dbReference>
<dbReference type="Pfam" id="PF00106">
    <property type="entry name" value="adh_short"/>
    <property type="match status" value="1"/>
</dbReference>
<comment type="caution">
    <text evidence="3">The sequence shown here is derived from an EMBL/GenBank/DDBJ whole genome shotgun (WGS) entry which is preliminary data.</text>
</comment>
<dbReference type="PANTHER" id="PTHR43008:SF4">
    <property type="entry name" value="CHAIN DEHYDROGENASE, PUTATIVE (AFU_ORTHOLOGUE AFUA_4G08710)-RELATED"/>
    <property type="match status" value="1"/>
</dbReference>
<dbReference type="InterPro" id="IPR002347">
    <property type="entry name" value="SDR_fam"/>
</dbReference>
<evidence type="ECO:0000256" key="1">
    <source>
        <dbReference type="ARBA" id="ARBA00006484"/>
    </source>
</evidence>
<evidence type="ECO:0008006" key="5">
    <source>
        <dbReference type="Google" id="ProtNLM"/>
    </source>
</evidence>
<organism evidence="3 4">
    <name type="scientific">Fusarium irregulare</name>
    <dbReference type="NCBI Taxonomy" id="2494466"/>
    <lineage>
        <taxon>Eukaryota</taxon>
        <taxon>Fungi</taxon>
        <taxon>Dikarya</taxon>
        <taxon>Ascomycota</taxon>
        <taxon>Pezizomycotina</taxon>
        <taxon>Sordariomycetes</taxon>
        <taxon>Hypocreomycetidae</taxon>
        <taxon>Hypocreales</taxon>
        <taxon>Nectriaceae</taxon>
        <taxon>Fusarium</taxon>
        <taxon>Fusarium incarnatum-equiseti species complex</taxon>
    </lineage>
</organism>
<dbReference type="Gene3D" id="3.40.50.720">
    <property type="entry name" value="NAD(P)-binding Rossmann-like Domain"/>
    <property type="match status" value="1"/>
</dbReference>
<evidence type="ECO:0000313" key="3">
    <source>
        <dbReference type="EMBL" id="KAJ4003082.1"/>
    </source>
</evidence>
<dbReference type="Proteomes" id="UP001152130">
    <property type="component" value="Unassembled WGS sequence"/>
</dbReference>
<dbReference type="OrthoDB" id="1933717at2759"/>
<sequence>MAEQTTQKWHTTSYPAIDPRRPELSVSGKNVLITGGDSVIGRAMSLSFAAASASSITLVGPSQEGLQKAVAEIKAEYPSVKILYEAVEITDRGQVAATLDKIVSLAGELSILICNVGDMPQLADELLVSNEQFHYACDVNTWGCINMIRCFEPRCTKAATIINVSGAFAHIAPIHKMSVHYFARLAALTEHLAGKHSDLHIVNLSY</sequence>
<dbReference type="GO" id="GO:0016616">
    <property type="term" value="F:oxidoreductase activity, acting on the CH-OH group of donors, NAD or NADP as acceptor"/>
    <property type="evidence" value="ECO:0007669"/>
    <property type="project" value="UniProtKB-ARBA"/>
</dbReference>
<comment type="similarity">
    <text evidence="1">Belongs to the short-chain dehydrogenases/reductases (SDR) family.</text>
</comment>
<gene>
    <name evidence="3" type="ORF">NW766_012400</name>
</gene>
<keyword evidence="2" id="KW-0560">Oxidoreductase</keyword>
<dbReference type="GO" id="GO:0050664">
    <property type="term" value="F:oxidoreductase activity, acting on NAD(P)H, oxygen as acceptor"/>
    <property type="evidence" value="ECO:0007669"/>
    <property type="project" value="TreeGrafter"/>
</dbReference>
<evidence type="ECO:0000313" key="4">
    <source>
        <dbReference type="Proteomes" id="UP001152130"/>
    </source>
</evidence>
<dbReference type="PANTHER" id="PTHR43008">
    <property type="entry name" value="BENZIL REDUCTASE"/>
    <property type="match status" value="1"/>
</dbReference>
<proteinExistence type="inferred from homology"/>
<dbReference type="AlphaFoldDB" id="A0A9W8U4I2"/>
<dbReference type="EMBL" id="JAPDHF010000028">
    <property type="protein sequence ID" value="KAJ4003082.1"/>
    <property type="molecule type" value="Genomic_DNA"/>
</dbReference>
<protein>
    <recommendedName>
        <fullName evidence="5">NAD(P)-binding protein</fullName>
    </recommendedName>
</protein>
<reference evidence="3" key="1">
    <citation type="submission" date="2022-10" db="EMBL/GenBank/DDBJ databases">
        <title>Fusarium specimens isolated from Avocado Roots.</title>
        <authorList>
            <person name="Stajich J."/>
            <person name="Roper C."/>
            <person name="Heimlech-Rivalta G."/>
        </authorList>
    </citation>
    <scope>NUCLEOTIDE SEQUENCE</scope>
    <source>
        <strain evidence="3">CF00143</strain>
    </source>
</reference>
<keyword evidence="4" id="KW-1185">Reference proteome</keyword>